<feature type="domain" description="DUF7708" evidence="4">
    <location>
        <begin position="166"/>
        <end position="308"/>
    </location>
</feature>
<dbReference type="PROSITE" id="PS50297">
    <property type="entry name" value="ANK_REP_REGION"/>
    <property type="match status" value="1"/>
</dbReference>
<dbReference type="InterPro" id="IPR036770">
    <property type="entry name" value="Ankyrin_rpt-contain_sf"/>
</dbReference>
<dbReference type="PANTHER" id="PTHR10039:SF16">
    <property type="entry name" value="GPI INOSITOL-DEACYLASE"/>
    <property type="match status" value="1"/>
</dbReference>
<proteinExistence type="predicted"/>
<dbReference type="InterPro" id="IPR056125">
    <property type="entry name" value="DUF7708"/>
</dbReference>
<feature type="compositionally biased region" description="Basic and acidic residues" evidence="3">
    <location>
        <begin position="1"/>
        <end position="10"/>
    </location>
</feature>
<dbReference type="InParanoid" id="A0A3N4KSC7"/>
<feature type="region of interest" description="Disordered" evidence="3">
    <location>
        <begin position="1"/>
        <end position="24"/>
    </location>
</feature>
<dbReference type="OrthoDB" id="1577640at2759"/>
<evidence type="ECO:0000313" key="6">
    <source>
        <dbReference type="EMBL" id="RPB13463.1"/>
    </source>
</evidence>
<dbReference type="SMART" id="SM00248">
    <property type="entry name" value="ANK"/>
    <property type="match status" value="6"/>
</dbReference>
<dbReference type="InterPro" id="IPR002110">
    <property type="entry name" value="Ankyrin_rpt"/>
</dbReference>
<feature type="compositionally biased region" description="Basic and acidic residues" evidence="3">
    <location>
        <begin position="1070"/>
        <end position="1079"/>
    </location>
</feature>
<dbReference type="PROSITE" id="PS50088">
    <property type="entry name" value="ANK_REPEAT"/>
    <property type="match status" value="1"/>
</dbReference>
<dbReference type="InterPro" id="IPR027417">
    <property type="entry name" value="P-loop_NTPase"/>
</dbReference>
<feature type="compositionally biased region" description="Pro residues" evidence="3">
    <location>
        <begin position="1053"/>
        <end position="1065"/>
    </location>
</feature>
<evidence type="ECO:0000256" key="3">
    <source>
        <dbReference type="SAM" id="MobiDB-lite"/>
    </source>
</evidence>
<dbReference type="Gene3D" id="1.25.40.20">
    <property type="entry name" value="Ankyrin repeat-containing domain"/>
    <property type="match status" value="1"/>
</dbReference>
<evidence type="ECO:0000259" key="4">
    <source>
        <dbReference type="Pfam" id="PF24809"/>
    </source>
</evidence>
<protein>
    <submittedName>
        <fullName evidence="6">Uncharacterized protein</fullName>
    </submittedName>
</protein>
<keyword evidence="7" id="KW-1185">Reference proteome</keyword>
<feature type="region of interest" description="Disordered" evidence="3">
    <location>
        <begin position="51"/>
        <end position="100"/>
    </location>
</feature>
<evidence type="ECO:0000313" key="7">
    <source>
        <dbReference type="Proteomes" id="UP000277580"/>
    </source>
</evidence>
<keyword evidence="1" id="KW-0677">Repeat</keyword>
<sequence>MLGKLKEKTISRPASPKAGSAAVSTGARLIGASRALYIPVVGREIQKYLDKGPNAGKTSSENSKGEQSPSSPVHTGVLQNRVGTSDPTATSTSSEEPYNGLSPWEEAILGVPETKVGFTKKEAETQGHKDFIDGLITEIDKYNTDINNRRWFRINDKGEKIFFVEKVIFQLERYAQIGDVAIQHNPDVVALVWAGFRFLLQIGSAYTKDMQTVTEGIELIVCSICECHIFERLYLRPRLDLGAELRKSLVKFYISILDFLVYGKSYLSRDTTDRVIESFSSELTPLTDKMRKALAEVKSKVDVVRTEWEAKWHDDISQKLVQIRQALLAIEKPLGDIELKHWVEKLYDEVQGRKRLEILQWLSDVPFRDHHTFNSQRRQEDTGQWLLKNKSFLEWRNSNQSSILWMRGDAGSGKTLLASFIIDEFQAITRSSNEHIMAYFYCDYKEPARSDRESILRAIVKQLCLKGPTTDHIPNLVAEMYSIREEDGFSSGKLRVSESTELIVKLAGMYSDVTIIMDGIDECDRKTRAELFSAINEMSKADSKVKIILTGRYDNDIERMFSTAHKHYLTAKDNTEDIIKYVETQMEKRCDPTRGDTVQLILNGVVPADLKQEIIDTLCEKSNGMFMWVHLQLLALCEENTPGDIRQALKELPKDLNATYDQILKRIAEKGPRSERVANFVLRWLVYAQSVCSTQTVIQALAIRPGSSELDENLLWWEVGYILGACQSLVVHDDVLDNFQFAHFSVKEYLQRHPRFADVETSQTLIAEVCLTAHVQHSTEGGEEEKVKELLRYSSQHWPAHARLSGPAGFEKLRPLWIDFFESSPVYNYWIRIAAQVERSTALEGFGSDDFVTPLWAMCSYELLPIAKYLLQRGDNPNSKSSSGTTPLNYAAMENNYHVARMLMENENVDINEGDWLDGSPLMNATIKGSIEVVEMLLERKDLRVNDTSRYGEPALTYAIQENQLGVLRLLLKREDLLVNGSVGEWSKRTPLGRAVVGENVQAVRLLLGRQDLVMFSELDNDNHTPLTWAQSRGYSEIALLLSRRFGVESGPNAPPTVPGTPPGAPCAETEDKDRTDWD</sequence>
<dbReference type="SUPFAM" id="SSF52540">
    <property type="entry name" value="P-loop containing nucleoside triphosphate hydrolases"/>
    <property type="match status" value="1"/>
</dbReference>
<keyword evidence="2" id="KW-0040">ANK repeat</keyword>
<evidence type="ECO:0000259" key="5">
    <source>
        <dbReference type="Pfam" id="PF24883"/>
    </source>
</evidence>
<evidence type="ECO:0000256" key="2">
    <source>
        <dbReference type="PROSITE-ProRule" id="PRU00023"/>
    </source>
</evidence>
<dbReference type="Pfam" id="PF24809">
    <property type="entry name" value="DUF7708"/>
    <property type="match status" value="1"/>
</dbReference>
<dbReference type="Gene3D" id="3.40.50.300">
    <property type="entry name" value="P-loop containing nucleotide triphosphate hydrolases"/>
    <property type="match status" value="1"/>
</dbReference>
<feature type="domain" description="Nephrocystin 3-like N-terminal" evidence="5">
    <location>
        <begin position="381"/>
        <end position="552"/>
    </location>
</feature>
<dbReference type="Proteomes" id="UP000277580">
    <property type="component" value="Unassembled WGS sequence"/>
</dbReference>
<accession>A0A3N4KSC7</accession>
<dbReference type="Pfam" id="PF24883">
    <property type="entry name" value="NPHP3_N"/>
    <property type="match status" value="1"/>
</dbReference>
<name>A0A3N4KSC7_9PEZI</name>
<feature type="repeat" description="ANK" evidence="2">
    <location>
        <begin position="883"/>
        <end position="906"/>
    </location>
</feature>
<feature type="region of interest" description="Disordered" evidence="3">
    <location>
        <begin position="1049"/>
        <end position="1079"/>
    </location>
</feature>
<dbReference type="AlphaFoldDB" id="A0A3N4KSC7"/>
<dbReference type="EMBL" id="ML119123">
    <property type="protein sequence ID" value="RPB13463.1"/>
    <property type="molecule type" value="Genomic_DNA"/>
</dbReference>
<dbReference type="SUPFAM" id="SSF48403">
    <property type="entry name" value="Ankyrin repeat"/>
    <property type="match status" value="1"/>
</dbReference>
<dbReference type="PANTHER" id="PTHR10039">
    <property type="entry name" value="AMELOGENIN"/>
    <property type="match status" value="1"/>
</dbReference>
<dbReference type="Pfam" id="PF12796">
    <property type="entry name" value="Ank_2"/>
    <property type="match status" value="2"/>
</dbReference>
<organism evidence="6 7">
    <name type="scientific">Morchella conica CCBAS932</name>
    <dbReference type="NCBI Taxonomy" id="1392247"/>
    <lineage>
        <taxon>Eukaryota</taxon>
        <taxon>Fungi</taxon>
        <taxon>Dikarya</taxon>
        <taxon>Ascomycota</taxon>
        <taxon>Pezizomycotina</taxon>
        <taxon>Pezizomycetes</taxon>
        <taxon>Pezizales</taxon>
        <taxon>Morchellaceae</taxon>
        <taxon>Morchella</taxon>
    </lineage>
</organism>
<reference evidence="6 7" key="1">
    <citation type="journal article" date="2018" name="Nat. Ecol. Evol.">
        <title>Pezizomycetes genomes reveal the molecular basis of ectomycorrhizal truffle lifestyle.</title>
        <authorList>
            <person name="Murat C."/>
            <person name="Payen T."/>
            <person name="Noel B."/>
            <person name="Kuo A."/>
            <person name="Morin E."/>
            <person name="Chen J."/>
            <person name="Kohler A."/>
            <person name="Krizsan K."/>
            <person name="Balestrini R."/>
            <person name="Da Silva C."/>
            <person name="Montanini B."/>
            <person name="Hainaut M."/>
            <person name="Levati E."/>
            <person name="Barry K.W."/>
            <person name="Belfiori B."/>
            <person name="Cichocki N."/>
            <person name="Clum A."/>
            <person name="Dockter R.B."/>
            <person name="Fauchery L."/>
            <person name="Guy J."/>
            <person name="Iotti M."/>
            <person name="Le Tacon F."/>
            <person name="Lindquist E.A."/>
            <person name="Lipzen A."/>
            <person name="Malagnac F."/>
            <person name="Mello A."/>
            <person name="Molinier V."/>
            <person name="Miyauchi S."/>
            <person name="Poulain J."/>
            <person name="Riccioni C."/>
            <person name="Rubini A."/>
            <person name="Sitrit Y."/>
            <person name="Splivallo R."/>
            <person name="Traeger S."/>
            <person name="Wang M."/>
            <person name="Zifcakova L."/>
            <person name="Wipf D."/>
            <person name="Zambonelli A."/>
            <person name="Paolocci F."/>
            <person name="Nowrousian M."/>
            <person name="Ottonello S."/>
            <person name="Baldrian P."/>
            <person name="Spatafora J.W."/>
            <person name="Henrissat B."/>
            <person name="Nagy L.G."/>
            <person name="Aury J.M."/>
            <person name="Wincker P."/>
            <person name="Grigoriev I.V."/>
            <person name="Bonfante P."/>
            <person name="Martin F.M."/>
        </authorList>
    </citation>
    <scope>NUCLEOTIDE SEQUENCE [LARGE SCALE GENOMIC DNA]</scope>
    <source>
        <strain evidence="6 7">CCBAS932</strain>
    </source>
</reference>
<dbReference type="InterPro" id="IPR056884">
    <property type="entry name" value="NPHP3-like_N"/>
</dbReference>
<gene>
    <name evidence="6" type="ORF">P167DRAFT_605061</name>
</gene>
<evidence type="ECO:0000256" key="1">
    <source>
        <dbReference type="ARBA" id="ARBA00022737"/>
    </source>
</evidence>
<feature type="compositionally biased region" description="Polar residues" evidence="3">
    <location>
        <begin position="56"/>
        <end position="96"/>
    </location>
</feature>